<dbReference type="Proteomes" id="UP000018721">
    <property type="component" value="Unassembled WGS sequence"/>
</dbReference>
<reference evidence="2 3" key="1">
    <citation type="submission" date="2013-11" db="EMBL/GenBank/DDBJ databases">
        <title>The Genome Sequence of Phytophthora parasitica P1569.</title>
        <authorList>
            <consortium name="The Broad Institute Genomics Platform"/>
            <person name="Russ C."/>
            <person name="Tyler B."/>
            <person name="Panabieres F."/>
            <person name="Shan W."/>
            <person name="Tripathy S."/>
            <person name="Grunwald N."/>
            <person name="Machado M."/>
            <person name="Johnson C.S."/>
            <person name="Arredondo F."/>
            <person name="Hong C."/>
            <person name="Coffey M."/>
            <person name="Young S.K."/>
            <person name="Zeng Q."/>
            <person name="Gargeya S."/>
            <person name="Fitzgerald M."/>
            <person name="Abouelleil A."/>
            <person name="Alvarado L."/>
            <person name="Chapman S.B."/>
            <person name="Gainer-Dewar J."/>
            <person name="Goldberg J."/>
            <person name="Griggs A."/>
            <person name="Gujja S."/>
            <person name="Hansen M."/>
            <person name="Howarth C."/>
            <person name="Imamovic A."/>
            <person name="Ireland A."/>
            <person name="Larimer J."/>
            <person name="McCowan C."/>
            <person name="Murphy C."/>
            <person name="Pearson M."/>
            <person name="Poon T.W."/>
            <person name="Priest M."/>
            <person name="Roberts A."/>
            <person name="Saif S."/>
            <person name="Shea T."/>
            <person name="Sykes S."/>
            <person name="Wortman J."/>
            <person name="Nusbaum C."/>
            <person name="Birren B."/>
        </authorList>
    </citation>
    <scope>NUCLEOTIDE SEQUENCE [LARGE SCALE GENOMIC DNA]</scope>
    <source>
        <strain evidence="2 3">P1569</strain>
    </source>
</reference>
<name>V9DX42_PHYNI</name>
<proteinExistence type="predicted"/>
<dbReference type="EMBL" id="ANIZ01003780">
    <property type="protein sequence ID" value="ETI31404.1"/>
    <property type="molecule type" value="Genomic_DNA"/>
</dbReference>
<protein>
    <submittedName>
        <fullName evidence="2">Uncharacterized protein</fullName>
    </submittedName>
</protein>
<evidence type="ECO:0000313" key="3">
    <source>
        <dbReference type="Proteomes" id="UP000018721"/>
    </source>
</evidence>
<evidence type="ECO:0000313" key="2">
    <source>
        <dbReference type="EMBL" id="ETI31404.1"/>
    </source>
</evidence>
<feature type="region of interest" description="Disordered" evidence="1">
    <location>
        <begin position="20"/>
        <end position="39"/>
    </location>
</feature>
<evidence type="ECO:0000256" key="1">
    <source>
        <dbReference type="SAM" id="MobiDB-lite"/>
    </source>
</evidence>
<keyword evidence="3" id="KW-1185">Reference proteome</keyword>
<comment type="caution">
    <text evidence="2">The sequence shown here is derived from an EMBL/GenBank/DDBJ whole genome shotgun (WGS) entry which is preliminary data.</text>
</comment>
<sequence length="55" mass="6059">MKVLGSLSFVPDARVLTATSTLNPTPTRTPTLTLTPIPRSDSLHRHINHRVTPRS</sequence>
<dbReference type="HOGENOM" id="CLU_3036573_0_0_1"/>
<dbReference type="AlphaFoldDB" id="V9DX42"/>
<gene>
    <name evidence="2" type="ORF">F443_21625</name>
</gene>
<accession>V9DX42</accession>
<feature type="compositionally biased region" description="Low complexity" evidence="1">
    <location>
        <begin position="20"/>
        <end position="36"/>
    </location>
</feature>
<organism evidence="2 3">
    <name type="scientific">Phytophthora nicotianae P1569</name>
    <dbReference type="NCBI Taxonomy" id="1317065"/>
    <lineage>
        <taxon>Eukaryota</taxon>
        <taxon>Sar</taxon>
        <taxon>Stramenopiles</taxon>
        <taxon>Oomycota</taxon>
        <taxon>Peronosporomycetes</taxon>
        <taxon>Peronosporales</taxon>
        <taxon>Peronosporaceae</taxon>
        <taxon>Phytophthora</taxon>
    </lineage>
</organism>